<organism evidence="1 2">
    <name type="scientific">Ranatra chinensis</name>
    <dbReference type="NCBI Taxonomy" id="642074"/>
    <lineage>
        <taxon>Eukaryota</taxon>
        <taxon>Metazoa</taxon>
        <taxon>Ecdysozoa</taxon>
        <taxon>Arthropoda</taxon>
        <taxon>Hexapoda</taxon>
        <taxon>Insecta</taxon>
        <taxon>Pterygota</taxon>
        <taxon>Neoptera</taxon>
        <taxon>Paraneoptera</taxon>
        <taxon>Hemiptera</taxon>
        <taxon>Heteroptera</taxon>
        <taxon>Panheteroptera</taxon>
        <taxon>Nepomorpha</taxon>
        <taxon>Nepidae</taxon>
        <taxon>Ranatrinae</taxon>
        <taxon>Ranatra</taxon>
    </lineage>
</organism>
<evidence type="ECO:0000313" key="2">
    <source>
        <dbReference type="Proteomes" id="UP001558652"/>
    </source>
</evidence>
<reference evidence="1 2" key="1">
    <citation type="submission" date="2024-07" db="EMBL/GenBank/DDBJ databases">
        <title>Chromosome-level genome assembly of the water stick insect Ranatra chinensis (Heteroptera: Nepidae).</title>
        <authorList>
            <person name="Liu X."/>
        </authorList>
    </citation>
    <scope>NUCLEOTIDE SEQUENCE [LARGE SCALE GENOMIC DNA]</scope>
    <source>
        <strain evidence="1">Cailab_2021Rc</strain>
        <tissue evidence="1">Muscle</tissue>
    </source>
</reference>
<proteinExistence type="predicted"/>
<gene>
    <name evidence="1" type="ORF">AAG570_004340</name>
</gene>
<protein>
    <submittedName>
        <fullName evidence="1">Uncharacterized protein</fullName>
    </submittedName>
</protein>
<dbReference type="AlphaFoldDB" id="A0ABD0Y1F3"/>
<evidence type="ECO:0000313" key="1">
    <source>
        <dbReference type="EMBL" id="KAL1117012.1"/>
    </source>
</evidence>
<keyword evidence="2" id="KW-1185">Reference proteome</keyword>
<comment type="caution">
    <text evidence="1">The sequence shown here is derived from an EMBL/GenBank/DDBJ whole genome shotgun (WGS) entry which is preliminary data.</text>
</comment>
<dbReference type="EMBL" id="JBFDAA010000016">
    <property type="protein sequence ID" value="KAL1117012.1"/>
    <property type="molecule type" value="Genomic_DNA"/>
</dbReference>
<name>A0ABD0Y1F3_9HEMI</name>
<sequence>MALYIIPGEHPLRWVYSGGLICRILFSGKRSAVRDPTAYIEPVSGHAVGGPLASDPLLRPASQRVLFRPQPAELRRHPLLLPERRQTQEAGQRTPRRFLGGDQVLRTRGTCNQQIQVRYHLRIATYLSSWGGLSTYHPTAQITAGYLNGIPSSVPDEPEYPLMGLLLGELFSKYT</sequence>
<accession>A0ABD0Y1F3</accession>
<dbReference type="Proteomes" id="UP001558652">
    <property type="component" value="Unassembled WGS sequence"/>
</dbReference>